<dbReference type="Proteomes" id="UP000293347">
    <property type="component" value="Unassembled WGS sequence"/>
</dbReference>
<sequence length="176" mass="19004">MRKYIGVAVLCTLMACANSEKKGIDGSDSTVKLADSAKTPAVKLNDAAVESIYNAYIVLKDDLVATNYDAAKLSAKTLMTSLKEKQGCENTALIAEKISSAKDIATQRKEFTFLSADVIAMFKHSDLTAGVIYVQHCPMANNGDGGDWLSSSEKIQNPYYGDEMMECGAVITQIKK</sequence>
<dbReference type="Pfam" id="PF11827">
    <property type="entry name" value="DUF3347"/>
    <property type="match status" value="1"/>
</dbReference>
<keyword evidence="3" id="KW-1185">Reference proteome</keyword>
<dbReference type="AlphaFoldDB" id="A0A4R0NP18"/>
<feature type="domain" description="DUF3347" evidence="1">
    <location>
        <begin position="52"/>
        <end position="127"/>
    </location>
</feature>
<accession>A0A4R0NP18</accession>
<comment type="caution">
    <text evidence="2">The sequence shown here is derived from an EMBL/GenBank/DDBJ whole genome shotgun (WGS) entry which is preliminary data.</text>
</comment>
<evidence type="ECO:0000259" key="1">
    <source>
        <dbReference type="Pfam" id="PF11827"/>
    </source>
</evidence>
<protein>
    <submittedName>
        <fullName evidence="2">DUF3347 domain-containing protein</fullName>
    </submittedName>
</protein>
<reference evidence="2 3" key="1">
    <citation type="submission" date="2019-02" db="EMBL/GenBank/DDBJ databases">
        <title>Pedobacter sp. RP-1-14 sp. nov., isolated from Arctic soil.</title>
        <authorList>
            <person name="Dahal R.H."/>
        </authorList>
    </citation>
    <scope>NUCLEOTIDE SEQUENCE [LARGE SCALE GENOMIC DNA]</scope>
    <source>
        <strain evidence="2 3">RP-1-14</strain>
    </source>
</reference>
<dbReference type="OrthoDB" id="5513217at2"/>
<evidence type="ECO:0000313" key="2">
    <source>
        <dbReference type="EMBL" id="TCD01728.1"/>
    </source>
</evidence>
<gene>
    <name evidence="2" type="ORF">EZ437_13505</name>
</gene>
<dbReference type="PROSITE" id="PS51257">
    <property type="entry name" value="PROKAR_LIPOPROTEIN"/>
    <property type="match status" value="1"/>
</dbReference>
<proteinExistence type="predicted"/>
<evidence type="ECO:0000313" key="3">
    <source>
        <dbReference type="Proteomes" id="UP000293347"/>
    </source>
</evidence>
<name>A0A4R0NP18_9SPHI</name>
<organism evidence="2 3">
    <name type="scientific">Pedobacter psychroterrae</name>
    <dbReference type="NCBI Taxonomy" id="2530453"/>
    <lineage>
        <taxon>Bacteria</taxon>
        <taxon>Pseudomonadati</taxon>
        <taxon>Bacteroidota</taxon>
        <taxon>Sphingobacteriia</taxon>
        <taxon>Sphingobacteriales</taxon>
        <taxon>Sphingobacteriaceae</taxon>
        <taxon>Pedobacter</taxon>
    </lineage>
</organism>
<dbReference type="RefSeq" id="WP_131596528.1">
    <property type="nucleotide sequence ID" value="NZ_SJSL01000002.1"/>
</dbReference>
<dbReference type="InterPro" id="IPR021782">
    <property type="entry name" value="DUF3347"/>
</dbReference>
<dbReference type="EMBL" id="SJSL01000002">
    <property type="protein sequence ID" value="TCD01728.1"/>
    <property type="molecule type" value="Genomic_DNA"/>
</dbReference>